<evidence type="ECO:0000313" key="3">
    <source>
        <dbReference type="Proteomes" id="UP000280368"/>
    </source>
</evidence>
<reference evidence="2 3" key="1">
    <citation type="submission" date="2018-10" db="EMBL/GenBank/DDBJ databases">
        <title>Genomic Encyclopedia of Archaeal and Bacterial Type Strains, Phase II (KMG-II): from individual species to whole genera.</title>
        <authorList>
            <person name="Goeker M."/>
        </authorList>
    </citation>
    <scope>NUCLEOTIDE SEQUENCE [LARGE SCALE GENOMIC DNA]</scope>
    <source>
        <strain evidence="2 3">DSM 19727</strain>
    </source>
</reference>
<name>A0A3L9ZZV1_9FLAO</name>
<dbReference type="EMBL" id="REFH01000007">
    <property type="protein sequence ID" value="RMA78273.1"/>
    <property type="molecule type" value="Genomic_DNA"/>
</dbReference>
<evidence type="ECO:0000313" key="2">
    <source>
        <dbReference type="EMBL" id="RMA78273.1"/>
    </source>
</evidence>
<dbReference type="Proteomes" id="UP000280368">
    <property type="component" value="Unassembled WGS sequence"/>
</dbReference>
<proteinExistence type="predicted"/>
<evidence type="ECO:0000256" key="1">
    <source>
        <dbReference type="SAM" id="Phobius"/>
    </source>
</evidence>
<keyword evidence="3" id="KW-1185">Reference proteome</keyword>
<comment type="caution">
    <text evidence="2">The sequence shown here is derived from an EMBL/GenBank/DDBJ whole genome shotgun (WGS) entry which is preliminary data.</text>
</comment>
<organism evidence="2 3">
    <name type="scientific">Flavobacterium weaverense</name>
    <dbReference type="NCBI Taxonomy" id="271156"/>
    <lineage>
        <taxon>Bacteria</taxon>
        <taxon>Pseudomonadati</taxon>
        <taxon>Bacteroidota</taxon>
        <taxon>Flavobacteriia</taxon>
        <taxon>Flavobacteriales</taxon>
        <taxon>Flavobacteriaceae</taxon>
        <taxon>Flavobacterium</taxon>
    </lineage>
</organism>
<keyword evidence="1" id="KW-0472">Membrane</keyword>
<protein>
    <submittedName>
        <fullName evidence="2">Uncharacterized protein</fullName>
    </submittedName>
</protein>
<dbReference type="AlphaFoldDB" id="A0A3L9ZZV1"/>
<keyword evidence="1" id="KW-1133">Transmembrane helix</keyword>
<sequence length="158" mass="18046">MDTSITIIGLALSFLIAIPIFYSIRSNSLNKSKINSIINQYTQPGNFKFEVIDTLNKKVLAFDEHNKGFILMDFNPKTESNSFINLNDVQSCKVNVTKDSANGDTNQVDLEFQYMNSKKSESIPFYKIVNDQMGQLCLYEDHQLAKKWKSLIDNCITK</sequence>
<dbReference type="OrthoDB" id="1352952at2"/>
<gene>
    <name evidence="2" type="ORF">BC961_0653</name>
</gene>
<accession>A0A3L9ZZV1</accession>
<dbReference type="RefSeq" id="WP_147440527.1">
    <property type="nucleotide sequence ID" value="NZ_CBCSGA010000005.1"/>
</dbReference>
<feature type="transmembrane region" description="Helical" evidence="1">
    <location>
        <begin position="6"/>
        <end position="24"/>
    </location>
</feature>
<keyword evidence="1" id="KW-0812">Transmembrane</keyword>